<organism evidence="2">
    <name type="scientific">Brachypodium distachyon</name>
    <name type="common">Purple false brome</name>
    <name type="synonym">Trachynia distachya</name>
    <dbReference type="NCBI Taxonomy" id="15368"/>
    <lineage>
        <taxon>Eukaryota</taxon>
        <taxon>Viridiplantae</taxon>
        <taxon>Streptophyta</taxon>
        <taxon>Embryophyta</taxon>
        <taxon>Tracheophyta</taxon>
        <taxon>Spermatophyta</taxon>
        <taxon>Magnoliopsida</taxon>
        <taxon>Liliopsida</taxon>
        <taxon>Poales</taxon>
        <taxon>Poaceae</taxon>
        <taxon>BOP clade</taxon>
        <taxon>Pooideae</taxon>
        <taxon>Stipodae</taxon>
        <taxon>Brachypodieae</taxon>
        <taxon>Brachypodium</taxon>
    </lineage>
</organism>
<dbReference type="InParanoid" id="A0A0Q3LCI1"/>
<gene>
    <name evidence="2" type="ORF">BRADI_1g56755v3</name>
</gene>
<dbReference type="EMBL" id="CM000880">
    <property type="protein sequence ID" value="KQK20785.1"/>
    <property type="molecule type" value="Genomic_DNA"/>
</dbReference>
<dbReference type="Gramene" id="KQK20785">
    <property type="protein sequence ID" value="KQK20785"/>
    <property type="gene ID" value="BRADI_1g56755v3"/>
</dbReference>
<protein>
    <submittedName>
        <fullName evidence="2 3">Uncharacterized protein</fullName>
    </submittedName>
</protein>
<reference evidence="2 3" key="1">
    <citation type="journal article" date="2010" name="Nature">
        <title>Genome sequencing and analysis of the model grass Brachypodium distachyon.</title>
        <authorList>
            <consortium name="International Brachypodium Initiative"/>
        </authorList>
    </citation>
    <scope>NUCLEOTIDE SEQUENCE [LARGE SCALE GENOMIC DNA]</scope>
    <source>
        <strain evidence="2 3">Bd21</strain>
    </source>
</reference>
<accession>A0A0Q3LCI1</accession>
<evidence type="ECO:0000313" key="2">
    <source>
        <dbReference type="EMBL" id="KQK20785.1"/>
    </source>
</evidence>
<feature type="compositionally biased region" description="Low complexity" evidence="1">
    <location>
        <begin position="19"/>
        <end position="29"/>
    </location>
</feature>
<reference evidence="2" key="2">
    <citation type="submission" date="2017-06" db="EMBL/GenBank/DDBJ databases">
        <title>WGS assembly of Brachypodium distachyon.</title>
        <authorList>
            <consortium name="The International Brachypodium Initiative"/>
            <person name="Lucas S."/>
            <person name="Harmon-Smith M."/>
            <person name="Lail K."/>
            <person name="Tice H."/>
            <person name="Grimwood J."/>
            <person name="Bruce D."/>
            <person name="Barry K."/>
            <person name="Shu S."/>
            <person name="Lindquist E."/>
            <person name="Wang M."/>
            <person name="Pitluck S."/>
            <person name="Vogel J.P."/>
            <person name="Garvin D.F."/>
            <person name="Mockler T.C."/>
            <person name="Schmutz J."/>
            <person name="Rokhsar D."/>
            <person name="Bevan M.W."/>
        </authorList>
    </citation>
    <scope>NUCLEOTIDE SEQUENCE</scope>
    <source>
        <strain evidence="2">Bd21</strain>
    </source>
</reference>
<sequence>MMDEQNGGQQLERKHNFYTTSEAATSSTSIGEIKSGGRTNHTKHRDLCVRIELNHTPGCGI</sequence>
<keyword evidence="4" id="KW-1185">Reference proteome</keyword>
<reference evidence="3" key="3">
    <citation type="submission" date="2018-08" db="UniProtKB">
        <authorList>
            <consortium name="EnsemblPlants"/>
        </authorList>
    </citation>
    <scope>IDENTIFICATION</scope>
    <source>
        <strain evidence="3">cv. Bd21</strain>
    </source>
</reference>
<name>A0A0Q3LCI1_BRADI</name>
<evidence type="ECO:0000313" key="3">
    <source>
        <dbReference type="EnsemblPlants" id="KQK20785"/>
    </source>
</evidence>
<dbReference type="EnsemblPlants" id="KQK20785">
    <property type="protein sequence ID" value="KQK20785"/>
    <property type="gene ID" value="BRADI_1g56755v3"/>
</dbReference>
<feature type="region of interest" description="Disordered" evidence="1">
    <location>
        <begin position="1"/>
        <end position="43"/>
    </location>
</feature>
<proteinExistence type="predicted"/>
<evidence type="ECO:0000313" key="4">
    <source>
        <dbReference type="Proteomes" id="UP000008810"/>
    </source>
</evidence>
<dbReference type="Proteomes" id="UP000008810">
    <property type="component" value="Chromosome 1"/>
</dbReference>
<dbReference type="AlphaFoldDB" id="A0A0Q3LCI1"/>
<evidence type="ECO:0000256" key="1">
    <source>
        <dbReference type="SAM" id="MobiDB-lite"/>
    </source>
</evidence>